<organism evidence="1 2">
    <name type="scientific">Pseudoclavibacter albus</name>
    <dbReference type="NCBI Taxonomy" id="272241"/>
    <lineage>
        <taxon>Bacteria</taxon>
        <taxon>Bacillati</taxon>
        <taxon>Actinomycetota</taxon>
        <taxon>Actinomycetes</taxon>
        <taxon>Micrococcales</taxon>
        <taxon>Microbacteriaceae</taxon>
        <taxon>Pseudoclavibacter</taxon>
    </lineage>
</organism>
<evidence type="ECO:0000313" key="1">
    <source>
        <dbReference type="EMBL" id="MCT2042107.1"/>
    </source>
</evidence>
<sequence>MTNASPSRSPPDVKESPYRDAATELLLTSASFSESISTPSGPWGLTDERAKSEPQMVGYKFVNIRHVSSA</sequence>
<comment type="caution">
    <text evidence="1">The sequence shown here is derived from an EMBL/GenBank/DDBJ whole genome shotgun (WGS) entry which is preliminary data.</text>
</comment>
<accession>A0ABT2HUW5</accession>
<reference evidence="1 2" key="1">
    <citation type="submission" date="2022-04" db="EMBL/GenBank/DDBJ databases">
        <title>Human microbiome associated bacterial genomes.</title>
        <authorList>
            <person name="Sandstrom S."/>
            <person name="Salamzade R."/>
            <person name="Kalan L.R."/>
        </authorList>
    </citation>
    <scope>NUCLEOTIDE SEQUENCE [LARGE SCALE GENOMIC DNA]</scope>
    <source>
        <strain evidence="2">p3-SID1799</strain>
    </source>
</reference>
<dbReference type="EMBL" id="JALXSQ010000004">
    <property type="protein sequence ID" value="MCT2042107.1"/>
    <property type="molecule type" value="Genomic_DNA"/>
</dbReference>
<gene>
    <name evidence="1" type="ORF">M3D15_01950</name>
</gene>
<protein>
    <submittedName>
        <fullName evidence="1">Uncharacterized protein</fullName>
    </submittedName>
</protein>
<proteinExistence type="predicted"/>
<name>A0ABT2HUW5_9MICO</name>
<evidence type="ECO:0000313" key="2">
    <source>
        <dbReference type="Proteomes" id="UP001525379"/>
    </source>
</evidence>
<dbReference type="Proteomes" id="UP001525379">
    <property type="component" value="Unassembled WGS sequence"/>
</dbReference>
<dbReference type="RefSeq" id="WP_260103752.1">
    <property type="nucleotide sequence ID" value="NZ_JALXSQ010000004.1"/>
</dbReference>
<keyword evidence="2" id="KW-1185">Reference proteome</keyword>